<dbReference type="EMBL" id="JAXLPB010000002">
    <property type="protein sequence ID" value="MDY8109118.1"/>
    <property type="molecule type" value="Genomic_DNA"/>
</dbReference>
<evidence type="ECO:0000259" key="1">
    <source>
        <dbReference type="Pfam" id="PF09356"/>
    </source>
</evidence>
<protein>
    <submittedName>
        <fullName evidence="2">DUF2163 domain-containing protein</fullName>
    </submittedName>
</protein>
<dbReference type="Pfam" id="PF09356">
    <property type="entry name" value="Phage_BR0599"/>
    <property type="match status" value="1"/>
</dbReference>
<dbReference type="InterPro" id="IPR011928">
    <property type="entry name" value="Phage_phiJL001_Gp84"/>
</dbReference>
<reference evidence="2 3" key="1">
    <citation type="submission" date="2023-12" db="EMBL/GenBank/DDBJ databases">
        <title>Description of Novel Strain Fulvimarina sp. 2208YS6-2-32 isolated from Uroteuthis (Photololigo) edulis.</title>
        <authorList>
            <person name="Park J.-S."/>
        </authorList>
    </citation>
    <scope>NUCLEOTIDE SEQUENCE [LARGE SCALE GENOMIC DNA]</scope>
    <source>
        <strain evidence="2 3">2208YS6-2-32</strain>
    </source>
</reference>
<name>A0ABU5I2W8_9HYPH</name>
<keyword evidence="3" id="KW-1185">Reference proteome</keyword>
<proteinExistence type="predicted"/>
<evidence type="ECO:0000313" key="2">
    <source>
        <dbReference type="EMBL" id="MDY8109118.1"/>
    </source>
</evidence>
<gene>
    <name evidence="2" type="ORF">U0C82_08165</name>
</gene>
<sequence length="297" mass="32218">MKRFPAALERALEGPATTLAECWRITRRDGVVLGFTDHDEDLTFAGTLFEARTGLSASETESELGLSSETREVSGALSSARIEEDDIAAGRYDGASVETFLVDWTDPGIAHARTDVQTVGEIVRDDLAFTVELRSRMADLDRVRGRLYRRECDAALGDHRCRLDLAGKGYTRRATVLSSKEGFVTIALDAAVQPDRYRHGRMLIEDGRAKGVARQIANLTPLESAAYQITLTGALPVLPAPGDQVSVSEGCDKRFATCRDRFANAANFRGFPHLPGSDAVLGVAKTGALHDGQPLVR</sequence>
<comment type="caution">
    <text evidence="2">The sequence shown here is derived from an EMBL/GenBank/DDBJ whole genome shotgun (WGS) entry which is preliminary data.</text>
</comment>
<dbReference type="Proteomes" id="UP001294412">
    <property type="component" value="Unassembled WGS sequence"/>
</dbReference>
<evidence type="ECO:0000313" key="3">
    <source>
        <dbReference type="Proteomes" id="UP001294412"/>
    </source>
</evidence>
<dbReference type="RefSeq" id="WP_322186574.1">
    <property type="nucleotide sequence ID" value="NZ_JAXLPB010000002.1"/>
</dbReference>
<dbReference type="Pfam" id="PF09931">
    <property type="entry name" value="Phage_phiJL001_Gp84_N"/>
    <property type="match status" value="1"/>
</dbReference>
<organism evidence="2 3">
    <name type="scientific">Fulvimarina uroteuthidis</name>
    <dbReference type="NCBI Taxonomy" id="3098149"/>
    <lineage>
        <taxon>Bacteria</taxon>
        <taxon>Pseudomonadati</taxon>
        <taxon>Pseudomonadota</taxon>
        <taxon>Alphaproteobacteria</taxon>
        <taxon>Hyphomicrobiales</taxon>
        <taxon>Aurantimonadaceae</taxon>
        <taxon>Fulvimarina</taxon>
    </lineage>
</organism>
<accession>A0ABU5I2W8</accession>
<dbReference type="InterPro" id="IPR018964">
    <property type="entry name" value="Phage_phiJL001_Gp84_C"/>
</dbReference>
<dbReference type="NCBIfam" id="TIGR02218">
    <property type="entry name" value="phg_TIGR02218"/>
    <property type="match status" value="1"/>
</dbReference>
<feature type="domain" description="Bacteriophage phiJL001 Gp84 C-terminal" evidence="1">
    <location>
        <begin position="196"/>
        <end position="278"/>
    </location>
</feature>